<evidence type="ECO:0000256" key="4">
    <source>
        <dbReference type="ARBA" id="ARBA00022692"/>
    </source>
</evidence>
<evidence type="ECO:0000259" key="13">
    <source>
        <dbReference type="Pfam" id="PF00520"/>
    </source>
</evidence>
<evidence type="ECO:0000256" key="7">
    <source>
        <dbReference type="ARBA" id="ARBA00022958"/>
    </source>
</evidence>
<gene>
    <name evidence="15" type="ORF">AB6A40_001787</name>
</gene>
<evidence type="ECO:0000313" key="16">
    <source>
        <dbReference type="Proteomes" id="UP001608902"/>
    </source>
</evidence>
<dbReference type="FunFam" id="1.20.120.350:FF:000070">
    <property type="entry name" value="K+ channel tetramerization domain protein"/>
    <property type="match status" value="1"/>
</dbReference>
<keyword evidence="6" id="KW-0851">Voltage-gated channel</keyword>
<protein>
    <recommendedName>
        <fullName evidence="17">BTB domain-containing protein</fullName>
    </recommendedName>
</protein>
<comment type="subcellular location">
    <subcellularLocation>
        <location evidence="1">Membrane</location>
        <topology evidence="1">Multi-pass membrane protein</topology>
    </subcellularLocation>
</comment>
<name>A0ABD6E553_9BILA</name>
<dbReference type="InterPro" id="IPR003131">
    <property type="entry name" value="T1-type_BTB"/>
</dbReference>
<evidence type="ECO:0000256" key="9">
    <source>
        <dbReference type="ARBA" id="ARBA00023065"/>
    </source>
</evidence>
<dbReference type="InterPro" id="IPR027359">
    <property type="entry name" value="Volt_channel_dom_sf"/>
</dbReference>
<keyword evidence="10 12" id="KW-0472">Membrane</keyword>
<dbReference type="PANTHER" id="PTHR11537">
    <property type="entry name" value="VOLTAGE-GATED POTASSIUM CHANNEL"/>
    <property type="match status" value="1"/>
</dbReference>
<evidence type="ECO:0000256" key="1">
    <source>
        <dbReference type="ARBA" id="ARBA00004141"/>
    </source>
</evidence>
<feature type="domain" description="Ion transport" evidence="13">
    <location>
        <begin position="233"/>
        <end position="433"/>
    </location>
</feature>
<organism evidence="15 16">
    <name type="scientific">Gnathostoma spinigerum</name>
    <dbReference type="NCBI Taxonomy" id="75299"/>
    <lineage>
        <taxon>Eukaryota</taxon>
        <taxon>Metazoa</taxon>
        <taxon>Ecdysozoa</taxon>
        <taxon>Nematoda</taxon>
        <taxon>Chromadorea</taxon>
        <taxon>Rhabditida</taxon>
        <taxon>Spirurina</taxon>
        <taxon>Gnathostomatomorpha</taxon>
        <taxon>Gnathostomatoidea</taxon>
        <taxon>Gnathostomatidae</taxon>
        <taxon>Gnathostoma</taxon>
    </lineage>
</organism>
<dbReference type="SUPFAM" id="SSF81324">
    <property type="entry name" value="Voltage-gated potassium channels"/>
    <property type="match status" value="1"/>
</dbReference>
<proteinExistence type="predicted"/>
<evidence type="ECO:0000256" key="2">
    <source>
        <dbReference type="ARBA" id="ARBA00022448"/>
    </source>
</evidence>
<sequence>MNSTFVTVSHGIQRLNRHAWERRFDRARHIRRVNKDRSKQECHEDACDSGENECLKDISIADTRQIDADSKYELPMLTNVANDSSGDQMLRLNIGGTTFIIRHNTIRRRRQGKLCWMLHVDHEDRLMFADAYFPETSEYFFERSPLLFSVIYQYYLTGLIHLSPCACFQELLDEMEFWEISDDSLAKCCCPDQEVEEPEKKQEKDPFSGLAFGELRKKLWTMIEDPSSSTSAQIFATLSIVFVLISISGLILGSLPDLQIPSQRYRNASSRTGGNMTEPHPALGYVEYFCIAWFCFEYILKMVISCTRLRTFIDPLNIIDLMSILPFLVEITLMLFGVQTEDLRDFKAMFLVVRILRVLRVIRVLKLGRYSSGLQLFGRTLQSSLRQLGMMAMVVLTGVIFFSTLVYFIEKDEPGSEFYSIPAASWWYAFIVTFFTSFILSIFSLQPDITAWIFPKQ</sequence>
<evidence type="ECO:0000259" key="14">
    <source>
        <dbReference type="Pfam" id="PF02214"/>
    </source>
</evidence>
<dbReference type="Gene3D" id="1.20.120.350">
    <property type="entry name" value="Voltage-gated potassium channels. Chain C"/>
    <property type="match status" value="1"/>
</dbReference>
<dbReference type="SUPFAM" id="SSF54695">
    <property type="entry name" value="POZ domain"/>
    <property type="match status" value="1"/>
</dbReference>
<feature type="transmembrane region" description="Helical" evidence="12">
    <location>
        <begin position="285"/>
        <end position="304"/>
    </location>
</feature>
<keyword evidence="3" id="KW-0633">Potassium transport</keyword>
<dbReference type="Proteomes" id="UP001608902">
    <property type="component" value="Unassembled WGS sequence"/>
</dbReference>
<dbReference type="EMBL" id="JBGFUD010000704">
    <property type="protein sequence ID" value="MFH4975078.1"/>
    <property type="molecule type" value="Genomic_DNA"/>
</dbReference>
<accession>A0ABD6E553</accession>
<dbReference type="InterPro" id="IPR028325">
    <property type="entry name" value="VG_K_chnl"/>
</dbReference>
<dbReference type="PANTHER" id="PTHR11537:SF254">
    <property type="entry name" value="POTASSIUM VOLTAGE-GATED CHANNEL PROTEIN SHAB"/>
    <property type="match status" value="1"/>
</dbReference>
<feature type="transmembrane region" description="Helical" evidence="12">
    <location>
        <begin position="316"/>
        <end position="336"/>
    </location>
</feature>
<evidence type="ECO:0000256" key="6">
    <source>
        <dbReference type="ARBA" id="ARBA00022882"/>
    </source>
</evidence>
<keyword evidence="16" id="KW-1185">Reference proteome</keyword>
<evidence type="ECO:0000256" key="10">
    <source>
        <dbReference type="ARBA" id="ARBA00023136"/>
    </source>
</evidence>
<evidence type="ECO:0000313" key="15">
    <source>
        <dbReference type="EMBL" id="MFH4975078.1"/>
    </source>
</evidence>
<keyword evidence="5" id="KW-0631">Potassium channel</keyword>
<dbReference type="InterPro" id="IPR005821">
    <property type="entry name" value="Ion_trans_dom"/>
</dbReference>
<keyword evidence="11" id="KW-0407">Ion channel</keyword>
<dbReference type="Gene3D" id="1.10.287.70">
    <property type="match status" value="1"/>
</dbReference>
<feature type="transmembrane region" description="Helical" evidence="12">
    <location>
        <begin position="234"/>
        <end position="255"/>
    </location>
</feature>
<feature type="transmembrane region" description="Helical" evidence="12">
    <location>
        <begin position="388"/>
        <end position="409"/>
    </location>
</feature>
<dbReference type="CDD" id="cd18317">
    <property type="entry name" value="BTB_POZ_Kv"/>
    <property type="match status" value="1"/>
</dbReference>
<dbReference type="PRINTS" id="PR00169">
    <property type="entry name" value="KCHANNEL"/>
</dbReference>
<evidence type="ECO:0000256" key="12">
    <source>
        <dbReference type="SAM" id="Phobius"/>
    </source>
</evidence>
<dbReference type="Pfam" id="PF00520">
    <property type="entry name" value="Ion_trans"/>
    <property type="match status" value="1"/>
</dbReference>
<keyword evidence="9" id="KW-0406">Ion transport</keyword>
<dbReference type="AlphaFoldDB" id="A0ABD6E553"/>
<dbReference type="InterPro" id="IPR011333">
    <property type="entry name" value="SKP1/BTB/POZ_sf"/>
</dbReference>
<keyword evidence="4 12" id="KW-0812">Transmembrane</keyword>
<dbReference type="GO" id="GO:0034702">
    <property type="term" value="C:monoatomic ion channel complex"/>
    <property type="evidence" value="ECO:0007669"/>
    <property type="project" value="UniProtKB-KW"/>
</dbReference>
<dbReference type="GO" id="GO:0005267">
    <property type="term" value="F:potassium channel activity"/>
    <property type="evidence" value="ECO:0007669"/>
    <property type="project" value="UniProtKB-KW"/>
</dbReference>
<dbReference type="Pfam" id="PF02214">
    <property type="entry name" value="BTB_2"/>
    <property type="match status" value="1"/>
</dbReference>
<evidence type="ECO:0000256" key="11">
    <source>
        <dbReference type="ARBA" id="ARBA00023303"/>
    </source>
</evidence>
<keyword evidence="8 12" id="KW-1133">Transmembrane helix</keyword>
<evidence type="ECO:0000256" key="8">
    <source>
        <dbReference type="ARBA" id="ARBA00022989"/>
    </source>
</evidence>
<evidence type="ECO:0000256" key="5">
    <source>
        <dbReference type="ARBA" id="ARBA00022826"/>
    </source>
</evidence>
<feature type="domain" description="Potassium channel tetramerisation-type BTB" evidence="14">
    <location>
        <begin position="90"/>
        <end position="188"/>
    </location>
</feature>
<evidence type="ECO:0008006" key="17">
    <source>
        <dbReference type="Google" id="ProtNLM"/>
    </source>
</evidence>
<comment type="caution">
    <text evidence="15">The sequence shown here is derived from an EMBL/GenBank/DDBJ whole genome shotgun (WGS) entry which is preliminary data.</text>
</comment>
<dbReference type="Gene3D" id="3.30.710.10">
    <property type="entry name" value="Potassium Channel Kv1.1, Chain A"/>
    <property type="match status" value="1"/>
</dbReference>
<feature type="transmembrane region" description="Helical" evidence="12">
    <location>
        <begin position="425"/>
        <end position="445"/>
    </location>
</feature>
<evidence type="ECO:0000256" key="3">
    <source>
        <dbReference type="ARBA" id="ARBA00022538"/>
    </source>
</evidence>
<reference evidence="15 16" key="1">
    <citation type="submission" date="2024-08" db="EMBL/GenBank/DDBJ databases">
        <title>Gnathostoma spinigerum genome.</title>
        <authorList>
            <person name="Gonzalez-Bertolin B."/>
            <person name="Monzon S."/>
            <person name="Zaballos A."/>
            <person name="Jimenez P."/>
            <person name="Dekumyoy P."/>
            <person name="Varona S."/>
            <person name="Cuesta I."/>
            <person name="Sumanam S."/>
            <person name="Adisakwattana P."/>
            <person name="Gasser R.B."/>
            <person name="Hernandez-Gonzalez A."/>
            <person name="Young N.D."/>
            <person name="Perteguer M.J."/>
        </authorList>
    </citation>
    <scope>NUCLEOTIDE SEQUENCE [LARGE SCALE GENOMIC DNA]</scope>
    <source>
        <strain evidence="15">AL3</strain>
        <tissue evidence="15">Liver</tissue>
    </source>
</reference>
<keyword evidence="7" id="KW-0630">Potassium</keyword>
<keyword evidence="2" id="KW-0813">Transport</keyword>